<evidence type="ECO:0000313" key="1">
    <source>
        <dbReference type="EMBL" id="CUM72192.1"/>
    </source>
</evidence>
<evidence type="ECO:0000313" key="12">
    <source>
        <dbReference type="EMBL" id="OUP17693.1"/>
    </source>
</evidence>
<keyword evidence="1" id="KW-0378">Hydrolase</keyword>
<dbReference type="Proteomes" id="UP000501982">
    <property type="component" value="Chromosome"/>
</dbReference>
<evidence type="ECO:0000313" key="17">
    <source>
        <dbReference type="Proteomes" id="UP000095455"/>
    </source>
</evidence>
<dbReference type="GO" id="GO:0016787">
    <property type="term" value="F:hydrolase activity"/>
    <property type="evidence" value="ECO:0007669"/>
    <property type="project" value="UniProtKB-KW"/>
</dbReference>
<dbReference type="Proteomes" id="UP000284660">
    <property type="component" value="Unassembled WGS sequence"/>
</dbReference>
<evidence type="ECO:0000313" key="27">
    <source>
        <dbReference type="Proteomes" id="UP000501982"/>
    </source>
</evidence>
<dbReference type="NCBIfam" id="TIGR01509">
    <property type="entry name" value="HAD-SF-IA-v3"/>
    <property type="match status" value="1"/>
</dbReference>
<reference evidence="19" key="2">
    <citation type="submission" date="2017-04" db="EMBL/GenBank/DDBJ databases">
        <title>Function of individual gut microbiota members based on whole genome sequencing of pure cultures obtained from chicken caecum.</title>
        <authorList>
            <person name="Medvecky M."/>
            <person name="Cejkova D."/>
            <person name="Polansky O."/>
            <person name="Karasova D."/>
            <person name="Kubasova T."/>
            <person name="Cizek A."/>
            <person name="Rychlik I."/>
        </authorList>
    </citation>
    <scope>NUCLEOTIDE SEQUENCE [LARGE SCALE GENOMIC DNA]</scope>
    <source>
        <strain evidence="19">An199</strain>
    </source>
</reference>
<dbReference type="Proteomes" id="UP000461276">
    <property type="component" value="Unassembled WGS sequence"/>
</dbReference>
<evidence type="ECO:0000313" key="24">
    <source>
        <dbReference type="Proteomes" id="UP000450599"/>
    </source>
</evidence>
<accession>A0A173R2Y8</accession>
<reference evidence="16 17" key="1">
    <citation type="submission" date="2015-09" db="EMBL/GenBank/DDBJ databases">
        <authorList>
            <consortium name="Pathogen Informatics"/>
        </authorList>
    </citation>
    <scope>NUCLEOTIDE SEQUENCE [LARGE SCALE GENOMIC DNA]</scope>
    <source>
        <strain evidence="2 17">2789STDY5608822</strain>
        <strain evidence="1 18">2789STDY5608872</strain>
        <strain evidence="3 16">2789STDY5834948</strain>
    </source>
</reference>
<dbReference type="EMBL" id="WKMC01000003">
    <property type="protein sequence ID" value="MRZ50056.1"/>
    <property type="molecule type" value="Genomic_DNA"/>
</dbReference>
<dbReference type="PANTHER" id="PTHR43611">
    <property type="entry name" value="ALPHA-D-GLUCOSE 1-PHOSPHATE PHOSPHATASE"/>
    <property type="match status" value="1"/>
</dbReference>
<reference evidence="5" key="8">
    <citation type="submission" date="2023-01" db="EMBL/GenBank/DDBJ databases">
        <title>Human gut microbiome strain richness.</title>
        <authorList>
            <person name="Chen-Liaw A."/>
        </authorList>
    </citation>
    <scope>NUCLEOTIDE SEQUENCE</scope>
    <source>
        <strain evidence="5">RTP21484st1_E5_RTP21484_190118</strain>
    </source>
</reference>
<evidence type="ECO:0000313" key="4">
    <source>
        <dbReference type="EMBL" id="MCB6518845.1"/>
    </source>
</evidence>
<dbReference type="CDD" id="cd02603">
    <property type="entry name" value="HAD_sEH-N_like"/>
    <property type="match status" value="1"/>
</dbReference>
<reference evidence="12" key="3">
    <citation type="journal article" date="2018" name="BMC Genomics">
        <title>Whole genome sequencing and function prediction of 133 gut anaerobes isolated from chicken caecum in pure cultures.</title>
        <authorList>
            <person name="Medvecky M."/>
            <person name="Cejkova D."/>
            <person name="Polansky O."/>
            <person name="Karasova D."/>
            <person name="Kubasova T."/>
            <person name="Cizek A."/>
            <person name="Rychlik I."/>
        </authorList>
    </citation>
    <scope>NUCLEOTIDE SEQUENCE</scope>
    <source>
        <strain evidence="12">An199</strain>
    </source>
</reference>
<dbReference type="OrthoDB" id="9797415at2"/>
<evidence type="ECO:0000313" key="9">
    <source>
        <dbReference type="EMBL" id="MRZ50056.1"/>
    </source>
</evidence>
<dbReference type="EMBL" id="WKMY01000018">
    <property type="protein sequence ID" value="MRY95356.1"/>
    <property type="molecule type" value="Genomic_DNA"/>
</dbReference>
<dbReference type="Proteomes" id="UP000195950">
    <property type="component" value="Unassembled WGS sequence"/>
</dbReference>
<reference evidence="21 22" key="5">
    <citation type="journal article" date="2019" name="Nat. Med.">
        <title>A library of human gut bacterial isolates paired with longitudinal multiomics data enables mechanistic microbiome research.</title>
        <authorList>
            <person name="Poyet M."/>
            <person name="Groussin M."/>
            <person name="Gibbons S.M."/>
            <person name="Avila-Pacheco J."/>
            <person name="Jiang X."/>
            <person name="Kearney S.M."/>
            <person name="Perrotta A.R."/>
            <person name="Berdy B."/>
            <person name="Zhao S."/>
            <person name="Lieberman T.D."/>
            <person name="Swanson P.K."/>
            <person name="Smith M."/>
            <person name="Roesemann S."/>
            <person name="Alexander J.E."/>
            <person name="Rich S.A."/>
            <person name="Livny J."/>
            <person name="Vlamakis H."/>
            <person name="Clish C."/>
            <person name="Bullock K."/>
            <person name="Deik A."/>
            <person name="Scott J."/>
            <person name="Pierce K.A."/>
            <person name="Xavier R.J."/>
            <person name="Alm E.J."/>
        </authorList>
    </citation>
    <scope>NUCLEOTIDE SEQUENCE [LARGE SCALE GENOMIC DNA]</scope>
    <source>
        <strain evidence="8 26">BIOML-A10</strain>
        <strain evidence="6 24">BIOML-A11</strain>
        <strain evidence="10 21">BIOML-A2</strain>
        <strain evidence="11 23">BIOML-A20</strain>
        <strain evidence="9 22">BIOML-A32</strain>
        <strain evidence="7 25">BIOML-A9</strain>
    </source>
</reference>
<dbReference type="OMA" id="IDIDFNR"/>
<dbReference type="EMBL" id="CP051672">
    <property type="protein sequence ID" value="QJE28218.1"/>
    <property type="molecule type" value="Genomic_DNA"/>
</dbReference>
<dbReference type="SFLD" id="SFLDG01129">
    <property type="entry name" value="C1.5:_HAD__Beta-PGM__Phosphata"/>
    <property type="match status" value="1"/>
</dbReference>
<evidence type="ECO:0000313" key="2">
    <source>
        <dbReference type="EMBL" id="CUO32013.1"/>
    </source>
</evidence>
<dbReference type="EMBL" id="QSJN01000008">
    <property type="protein sequence ID" value="RHD73447.1"/>
    <property type="molecule type" value="Genomic_DNA"/>
</dbReference>
<dbReference type="PANTHER" id="PTHR43611:SF3">
    <property type="entry name" value="FLAVIN MONONUCLEOTIDE HYDROLASE 1, CHLOROPLATIC"/>
    <property type="match status" value="1"/>
</dbReference>
<reference evidence="4" key="7">
    <citation type="submission" date="2021-10" db="EMBL/GenBank/DDBJ databases">
        <title>Collection of gut derived symbiotic bacterial strains cultured from healthy donors.</title>
        <authorList>
            <person name="Lin H."/>
            <person name="Littmann E."/>
            <person name="Kohout C."/>
            <person name="Pamer E.G."/>
        </authorList>
    </citation>
    <scope>NUCLEOTIDE SEQUENCE</scope>
    <source>
        <strain evidence="4">DFI.2.94</strain>
    </source>
</reference>
<evidence type="ECO:0000313" key="23">
    <source>
        <dbReference type="Proteomes" id="UP000441609"/>
    </source>
</evidence>
<dbReference type="EMBL" id="WKMO01000009">
    <property type="protein sequence ID" value="MSB73824.1"/>
    <property type="molecule type" value="Genomic_DNA"/>
</dbReference>
<organism evidence="1 18">
    <name type="scientific">Parabacteroides distasonis</name>
    <dbReference type="NCBI Taxonomy" id="823"/>
    <lineage>
        <taxon>Bacteria</taxon>
        <taxon>Pseudomonadati</taxon>
        <taxon>Bacteroidota</taxon>
        <taxon>Bacteroidia</taxon>
        <taxon>Bacteroidales</taxon>
        <taxon>Tannerellaceae</taxon>
        <taxon>Parabacteroides</taxon>
    </lineage>
</organism>
<evidence type="ECO:0000313" key="3">
    <source>
        <dbReference type="EMBL" id="CUQ48308.1"/>
    </source>
</evidence>
<dbReference type="Proteomes" id="UP000095591">
    <property type="component" value="Unassembled WGS sequence"/>
</dbReference>
<evidence type="ECO:0000313" key="14">
    <source>
        <dbReference type="EMBL" id="RHD73447.1"/>
    </source>
</evidence>
<dbReference type="EMBL" id="CYXP01000001">
    <property type="protein sequence ID" value="CUM72192.1"/>
    <property type="molecule type" value="Genomic_DNA"/>
</dbReference>
<dbReference type="Proteomes" id="UP001198806">
    <property type="component" value="Unassembled WGS sequence"/>
</dbReference>
<dbReference type="SUPFAM" id="SSF56784">
    <property type="entry name" value="HAD-like"/>
    <property type="match status" value="1"/>
</dbReference>
<dbReference type="Pfam" id="PF00702">
    <property type="entry name" value="Hydrolase"/>
    <property type="match status" value="1"/>
</dbReference>
<dbReference type="InterPro" id="IPR006439">
    <property type="entry name" value="HAD-SF_hydro_IA"/>
</dbReference>
<dbReference type="RefSeq" id="WP_005858049.1">
    <property type="nucleotide sequence ID" value="NZ_BQOC01000001.1"/>
</dbReference>
<evidence type="ECO:0000313" key="15">
    <source>
        <dbReference type="EMBL" id="WET64974.1"/>
    </source>
</evidence>
<dbReference type="InterPro" id="IPR023198">
    <property type="entry name" value="PGP-like_dom2"/>
</dbReference>
<dbReference type="Proteomes" id="UP001210126">
    <property type="component" value="Unassembled WGS sequence"/>
</dbReference>
<dbReference type="AlphaFoldDB" id="A0A173R2Y8"/>
<gene>
    <name evidence="1" type="primary">yihX_1</name>
    <name evidence="12" type="ORF">B5F32_13515</name>
    <name evidence="14" type="ORF">DW782_13635</name>
    <name evidence="2" type="ORF">ERS852380_02037</name>
    <name evidence="1" type="ORF">ERS852429_00206</name>
    <name evidence="3" type="ORF">ERS852560_03294</name>
    <name evidence="8" type="ORF">GKD54_14500</name>
    <name evidence="6" type="ORF">GKD58_17430</name>
    <name evidence="9" type="ORF">GKD66_07440</name>
    <name evidence="7" type="ORF">GKD67_19390</name>
    <name evidence="10" type="ORF">GKD68_19375</name>
    <name evidence="11" type="ORF">GKD70_11125</name>
    <name evidence="13" type="ORF">HHO38_07650</name>
    <name evidence="4" type="ORF">LI194_13670</name>
    <name evidence="15" type="ORF">P2T59_03085</name>
    <name evidence="5" type="ORF">PN599_12210</name>
</gene>
<dbReference type="EMBL" id="CZBM01000015">
    <property type="protein sequence ID" value="CUQ48308.1"/>
    <property type="molecule type" value="Genomic_DNA"/>
</dbReference>
<name>A0A173R2Y8_PARDI</name>
<evidence type="ECO:0000313" key="7">
    <source>
        <dbReference type="EMBL" id="MRY95356.1"/>
    </source>
</evidence>
<dbReference type="Gene3D" id="3.40.50.1000">
    <property type="entry name" value="HAD superfamily/HAD-like"/>
    <property type="match status" value="1"/>
</dbReference>
<sequence>MEGIKNLIIDLGGVLINLTRNRCIEAFENLGVENIREQITNNYQHKDLFERLELGTISVEQFRDDIRALSGKPLTDEQIDTAWIAMLGDVPENKLRLLLELRERYNTMLLSNTNELHWKWSEDTYFSYQGLCAQDFFHKIYLSYELHMLKPNADIFEYVLKDSNLLAEETMLIDDASVNCRAAELLGMKSYMPQQREDWSHLFK</sequence>
<dbReference type="EMBL" id="WKMW01000019">
    <property type="protein sequence ID" value="MRY86009.1"/>
    <property type="molecule type" value="Genomic_DNA"/>
</dbReference>
<evidence type="ECO:0000313" key="19">
    <source>
        <dbReference type="Proteomes" id="UP000195950"/>
    </source>
</evidence>
<dbReference type="Proteomes" id="UP000441358">
    <property type="component" value="Unassembled WGS sequence"/>
</dbReference>
<reference evidence="14 20" key="4">
    <citation type="submission" date="2018-08" db="EMBL/GenBank/DDBJ databases">
        <title>A genome reference for cultivated species of the human gut microbiota.</title>
        <authorList>
            <person name="Zou Y."/>
            <person name="Xue W."/>
            <person name="Luo G."/>
        </authorList>
    </citation>
    <scope>NUCLEOTIDE SEQUENCE [LARGE SCALE GENOMIC DNA]</scope>
    <source>
        <strain evidence="14 20">AM30-4</strain>
    </source>
</reference>
<dbReference type="Proteomes" id="UP000441609">
    <property type="component" value="Unassembled WGS sequence"/>
</dbReference>
<evidence type="ECO:0000313" key="11">
    <source>
        <dbReference type="EMBL" id="MSB73824.1"/>
    </source>
</evidence>
<dbReference type="GeneID" id="93524733"/>
<evidence type="ECO:0000313" key="18">
    <source>
        <dbReference type="Proteomes" id="UP000095591"/>
    </source>
</evidence>
<dbReference type="Proteomes" id="UP000450599">
    <property type="component" value="Unassembled WGS sequence"/>
</dbReference>
<reference evidence="13 27" key="6">
    <citation type="submission" date="2020-04" db="EMBL/GenBank/DDBJ databases">
        <title>Complete Genomes and Methylome analysis of CBBP consortium that reverse antibiotic-induced susceptibility to vancomycin-resistant Enterococcus faecium infection.</title>
        <authorList>
            <person name="Fomenkov A."/>
            <person name="Zhang Z."/>
            <person name="Pamer E."/>
            <person name="Roberts R.J."/>
        </authorList>
    </citation>
    <scope>NUCLEOTIDE SEQUENCE [LARGE SCALE GENOMIC DNA]</scope>
    <source>
        <strain evidence="27">CBBP</strain>
        <strain evidence="13">CBBP-1</strain>
    </source>
</reference>
<evidence type="ECO:0000313" key="21">
    <source>
        <dbReference type="Proteomes" id="UP000432516"/>
    </source>
</evidence>
<evidence type="ECO:0000313" key="26">
    <source>
        <dbReference type="Proteomes" id="UP000471216"/>
    </source>
</evidence>
<dbReference type="EMBL" id="CP120353">
    <property type="protein sequence ID" value="WET64974.1"/>
    <property type="molecule type" value="Genomic_DNA"/>
</dbReference>
<dbReference type="EMBL" id="CYYK01000006">
    <property type="protein sequence ID" value="CUO32013.1"/>
    <property type="molecule type" value="Genomic_DNA"/>
</dbReference>
<evidence type="ECO:0000313" key="16">
    <source>
        <dbReference type="Proteomes" id="UP000095332"/>
    </source>
</evidence>
<reference evidence="15" key="9">
    <citation type="submission" date="2023-03" db="EMBL/GenBank/DDBJ databases">
        <title>Parabacteroides distasonis, a bacteria resistant against UC.</title>
        <authorList>
            <person name="Dai W."/>
        </authorList>
    </citation>
    <scope>NUCLEOTIDE SEQUENCE</scope>
    <source>
        <strain evidence="15">F1-28</strain>
    </source>
</reference>
<dbReference type="Proteomes" id="UP000095332">
    <property type="component" value="Unassembled WGS sequence"/>
</dbReference>
<evidence type="ECO:0000313" key="13">
    <source>
        <dbReference type="EMBL" id="QJE28218.1"/>
    </source>
</evidence>
<dbReference type="EMBL" id="JAJCNI010000016">
    <property type="protein sequence ID" value="MCB6518845.1"/>
    <property type="molecule type" value="Genomic_DNA"/>
</dbReference>
<evidence type="ECO:0000313" key="8">
    <source>
        <dbReference type="EMBL" id="MRZ07395.1"/>
    </source>
</evidence>
<dbReference type="InterPro" id="IPR023214">
    <property type="entry name" value="HAD_sf"/>
</dbReference>
<dbReference type="EMBL" id="WKMX01000013">
    <property type="protein sequence ID" value="MRZ07395.1"/>
    <property type="molecule type" value="Genomic_DNA"/>
</dbReference>
<dbReference type="EC" id="3.1.3.-" evidence="1"/>
<dbReference type="Proteomes" id="UP000471216">
    <property type="component" value="Unassembled WGS sequence"/>
</dbReference>
<evidence type="ECO:0000313" key="20">
    <source>
        <dbReference type="Proteomes" id="UP000284660"/>
    </source>
</evidence>
<dbReference type="Proteomes" id="UP000432516">
    <property type="component" value="Unassembled WGS sequence"/>
</dbReference>
<dbReference type="SFLD" id="SFLDS00003">
    <property type="entry name" value="Haloacid_Dehalogenase"/>
    <property type="match status" value="1"/>
</dbReference>
<dbReference type="Proteomes" id="UP001221009">
    <property type="component" value="Chromosome"/>
</dbReference>
<dbReference type="EMBL" id="WKNE01000023">
    <property type="protein sequence ID" value="MRZ56861.1"/>
    <property type="molecule type" value="Genomic_DNA"/>
</dbReference>
<dbReference type="EMBL" id="NFJX01000012">
    <property type="protein sequence ID" value="OUP17693.1"/>
    <property type="molecule type" value="Genomic_DNA"/>
</dbReference>
<evidence type="ECO:0000313" key="5">
    <source>
        <dbReference type="EMBL" id="MDB9005765.1"/>
    </source>
</evidence>
<evidence type="ECO:0000313" key="22">
    <source>
        <dbReference type="Proteomes" id="UP000441358"/>
    </source>
</evidence>
<dbReference type="InterPro" id="IPR036412">
    <property type="entry name" value="HAD-like_sf"/>
</dbReference>
<proteinExistence type="predicted"/>
<protein>
    <submittedName>
        <fullName evidence="4">HAD family phosphatase</fullName>
    </submittedName>
    <submittedName>
        <fullName evidence="6">HAD-IA family hydrolase</fullName>
    </submittedName>
    <submittedName>
        <fullName evidence="12">Haloacid dehalogenase</fullName>
    </submittedName>
    <submittedName>
        <fullName evidence="1">Phosphatase yihX</fullName>
        <ecNumber evidence="1">3.1.3.-</ecNumber>
    </submittedName>
</protein>
<dbReference type="EMBL" id="JAQMPJ010000010">
    <property type="protein sequence ID" value="MDB9005765.1"/>
    <property type="molecule type" value="Genomic_DNA"/>
</dbReference>
<evidence type="ECO:0000313" key="10">
    <source>
        <dbReference type="EMBL" id="MRZ56861.1"/>
    </source>
</evidence>
<evidence type="ECO:0000313" key="6">
    <source>
        <dbReference type="EMBL" id="MRY86009.1"/>
    </source>
</evidence>
<dbReference type="Proteomes" id="UP000095455">
    <property type="component" value="Unassembled WGS sequence"/>
</dbReference>
<dbReference type="Gene3D" id="1.10.150.240">
    <property type="entry name" value="Putative phosphatase, domain 2"/>
    <property type="match status" value="1"/>
</dbReference>
<evidence type="ECO:0000313" key="25">
    <source>
        <dbReference type="Proteomes" id="UP000461276"/>
    </source>
</evidence>